<dbReference type="EMBL" id="JAFLNF010000004">
    <property type="protein sequence ID" value="MBO0345661.1"/>
    <property type="molecule type" value="Genomic_DNA"/>
</dbReference>
<reference evidence="1" key="1">
    <citation type="submission" date="2021-03" db="EMBL/GenBank/DDBJ databases">
        <title>Roseibium sp. CAU 1637 isolated from Incheon.</title>
        <authorList>
            <person name="Kim W."/>
        </authorList>
    </citation>
    <scope>NUCLEOTIDE SEQUENCE</scope>
    <source>
        <strain evidence="1">CAU 1637</strain>
    </source>
</reference>
<sequence length="282" mass="30520">MRLDLTSKLRVRVAALGIFVGLISSSFPLTATARDFILPGRATLHANYDPANEVDVELLLAVDVSQSMDTDEQEVQRAGYVAALTSDEVLSAVKYGPIGRIAVAYMEWGGIGEQFIVADWMVIEDATSAAAFATRIAEAPLRQVQRTSIAAALKKAVELVDSNKYEGLRRVIDISGDGPNNQGGSVTKTRDALLASGITINGLPLMMKANESTWQAMLHLDKYYEDCVIGGPGSFAIPVRSKKGFEDAIRMKLVMEIAGLSFEEPLVHRAAGRPPVRCSMFD</sequence>
<gene>
    <name evidence="1" type="ORF">J0X15_10560</name>
</gene>
<comment type="caution">
    <text evidence="1">The sequence shown here is derived from an EMBL/GenBank/DDBJ whole genome shotgun (WGS) entry which is preliminary data.</text>
</comment>
<dbReference type="Pfam" id="PF06707">
    <property type="entry name" value="DUF1194"/>
    <property type="match status" value="1"/>
</dbReference>
<protein>
    <submittedName>
        <fullName evidence="1">DUF1194 domain-containing protein</fullName>
    </submittedName>
</protein>
<dbReference type="InterPro" id="IPR036465">
    <property type="entry name" value="vWFA_dom_sf"/>
</dbReference>
<dbReference type="RefSeq" id="WP_206940480.1">
    <property type="nucleotide sequence ID" value="NZ_JAFLNF010000004.1"/>
</dbReference>
<name>A0A939EPN5_9HYPH</name>
<dbReference type="InterPro" id="IPR010607">
    <property type="entry name" value="DUF1194"/>
</dbReference>
<dbReference type="SUPFAM" id="SSF53300">
    <property type="entry name" value="vWA-like"/>
    <property type="match status" value="1"/>
</dbReference>
<dbReference type="AlphaFoldDB" id="A0A939EPN5"/>
<proteinExistence type="predicted"/>
<evidence type="ECO:0000313" key="1">
    <source>
        <dbReference type="EMBL" id="MBO0345661.1"/>
    </source>
</evidence>
<keyword evidence="2" id="KW-1185">Reference proteome</keyword>
<organism evidence="1 2">
    <name type="scientific">Roseibium limicola</name>
    <dbReference type="NCBI Taxonomy" id="2816037"/>
    <lineage>
        <taxon>Bacteria</taxon>
        <taxon>Pseudomonadati</taxon>
        <taxon>Pseudomonadota</taxon>
        <taxon>Alphaproteobacteria</taxon>
        <taxon>Hyphomicrobiales</taxon>
        <taxon>Stappiaceae</taxon>
        <taxon>Roseibium</taxon>
    </lineage>
</organism>
<accession>A0A939EPN5</accession>
<dbReference type="Proteomes" id="UP000664779">
    <property type="component" value="Unassembled WGS sequence"/>
</dbReference>
<dbReference type="Gene3D" id="3.40.50.410">
    <property type="entry name" value="von Willebrand factor, type A domain"/>
    <property type="match status" value="1"/>
</dbReference>
<evidence type="ECO:0000313" key="2">
    <source>
        <dbReference type="Proteomes" id="UP000664779"/>
    </source>
</evidence>